<accession>A0A922M6S8</accession>
<comment type="caution">
    <text evidence="7">The sequence shown here is derived from an EMBL/GenBank/DDBJ whole genome shotgun (WGS) entry which is preliminary data.</text>
</comment>
<evidence type="ECO:0000256" key="2">
    <source>
        <dbReference type="ARBA" id="ARBA00022729"/>
    </source>
</evidence>
<evidence type="ECO:0000256" key="3">
    <source>
        <dbReference type="ARBA" id="ARBA00022737"/>
    </source>
</evidence>
<dbReference type="PROSITE" id="PS01186">
    <property type="entry name" value="EGF_2"/>
    <property type="match status" value="1"/>
</dbReference>
<feature type="domain" description="EGF-like" evidence="6">
    <location>
        <begin position="355"/>
        <end position="370"/>
    </location>
</feature>
<proteinExistence type="predicted"/>
<dbReference type="FunFam" id="2.10.25.10:FF:000038">
    <property type="entry name" value="Fibrillin 2"/>
    <property type="match status" value="1"/>
</dbReference>
<sequence length="403" mass="47306">MFLLRYICVTFMLYVNLTQHFCLCEPEEALDDILNPPSSTTFPKSEEQTQESTFLVFDDQWLVNALQDVAYFLRNHKFNEWDRRYSREKPKDTLQVGFYHAFPEPSLKAVHWKVYGNCYKDFYECVKYLSSVIETAPFTRNDDITTTLKKKKNLDEISISKLNDSCKQALLYAEKTGLPFDAPEEKFQWRTSASYYMCWYTMKGIPALSMLGETCDNFANCLDSTFGYRNHDPRSDDKFSFACAMYSFCPDPCCPLKHVKSVSDCYENEQNPCFIENAYSTDKQLRTCRFDRKDNQNLDDIIENRWNVSCNCKEKGFVWKSQFGMCVDINECATGKHNCNRLSENCINLPGTFKCICRWGYAYDKDKKICIKHNVLSNYYSKTDIDMSFLDILITYLEYIGFW</sequence>
<dbReference type="Gene3D" id="2.10.25.10">
    <property type="entry name" value="Laminin"/>
    <property type="match status" value="1"/>
</dbReference>
<evidence type="ECO:0000256" key="5">
    <source>
        <dbReference type="SAM" id="SignalP"/>
    </source>
</evidence>
<keyword evidence="1" id="KW-0245">EGF-like domain</keyword>
<dbReference type="InterPro" id="IPR049883">
    <property type="entry name" value="NOTCH1_EGF-like"/>
</dbReference>
<dbReference type="PROSITE" id="PS01187">
    <property type="entry name" value="EGF_CA"/>
    <property type="match status" value="1"/>
</dbReference>
<dbReference type="InterPro" id="IPR001881">
    <property type="entry name" value="EGF-like_Ca-bd_dom"/>
</dbReference>
<evidence type="ECO:0000313" key="8">
    <source>
        <dbReference type="Proteomes" id="UP000814243"/>
    </source>
</evidence>
<dbReference type="GO" id="GO:0005509">
    <property type="term" value="F:calcium ion binding"/>
    <property type="evidence" value="ECO:0007669"/>
    <property type="project" value="InterPro"/>
</dbReference>
<dbReference type="Proteomes" id="UP000814243">
    <property type="component" value="Unassembled WGS sequence"/>
</dbReference>
<reference evidence="7" key="1">
    <citation type="journal article" date="2021" name="G3 (Bethesda)">
        <title>Genome and transcriptome analysis of the beet armyworm Spodoptera exigua reveals targets for pest control. .</title>
        <authorList>
            <person name="Simon S."/>
            <person name="Breeschoten T."/>
            <person name="Jansen H.J."/>
            <person name="Dirks R.P."/>
            <person name="Schranz M.E."/>
            <person name="Ros V.I.D."/>
        </authorList>
    </citation>
    <scope>NUCLEOTIDE SEQUENCE</scope>
    <source>
        <strain evidence="7">TB_SE_WUR_2020</strain>
    </source>
</reference>
<dbReference type="InterPro" id="IPR000742">
    <property type="entry name" value="EGF"/>
</dbReference>
<evidence type="ECO:0000256" key="4">
    <source>
        <dbReference type="ARBA" id="ARBA00023157"/>
    </source>
</evidence>
<feature type="signal peptide" evidence="5">
    <location>
        <begin position="1"/>
        <end position="24"/>
    </location>
</feature>
<evidence type="ECO:0000313" key="7">
    <source>
        <dbReference type="EMBL" id="KAH9631240.1"/>
    </source>
</evidence>
<dbReference type="SUPFAM" id="SSF57196">
    <property type="entry name" value="EGF/Laminin"/>
    <property type="match status" value="1"/>
</dbReference>
<evidence type="ECO:0000256" key="1">
    <source>
        <dbReference type="ARBA" id="ARBA00022536"/>
    </source>
</evidence>
<protein>
    <recommendedName>
        <fullName evidence="6">EGF-like domain-containing protein</fullName>
    </recommendedName>
</protein>
<name>A0A922M6S8_SPOEX</name>
<keyword evidence="4" id="KW-1015">Disulfide bond</keyword>
<dbReference type="SMART" id="SM00179">
    <property type="entry name" value="EGF_CA"/>
    <property type="match status" value="1"/>
</dbReference>
<dbReference type="AlphaFoldDB" id="A0A922M6S8"/>
<feature type="chain" id="PRO_5036699545" description="EGF-like domain-containing protein" evidence="5">
    <location>
        <begin position="25"/>
        <end position="403"/>
    </location>
</feature>
<dbReference type="EMBL" id="JACEFF010000770">
    <property type="protein sequence ID" value="KAH9631240.1"/>
    <property type="molecule type" value="Genomic_DNA"/>
</dbReference>
<organism evidence="7 8">
    <name type="scientific">Spodoptera exigua</name>
    <name type="common">Beet armyworm</name>
    <name type="synonym">Noctua fulgens</name>
    <dbReference type="NCBI Taxonomy" id="7107"/>
    <lineage>
        <taxon>Eukaryota</taxon>
        <taxon>Metazoa</taxon>
        <taxon>Ecdysozoa</taxon>
        <taxon>Arthropoda</taxon>
        <taxon>Hexapoda</taxon>
        <taxon>Insecta</taxon>
        <taxon>Pterygota</taxon>
        <taxon>Neoptera</taxon>
        <taxon>Endopterygota</taxon>
        <taxon>Lepidoptera</taxon>
        <taxon>Glossata</taxon>
        <taxon>Ditrysia</taxon>
        <taxon>Noctuoidea</taxon>
        <taxon>Noctuidae</taxon>
        <taxon>Amphipyrinae</taxon>
        <taxon>Spodoptera</taxon>
    </lineage>
</organism>
<keyword evidence="3" id="KW-0677">Repeat</keyword>
<dbReference type="InterPro" id="IPR018097">
    <property type="entry name" value="EGF_Ca-bd_CS"/>
</dbReference>
<dbReference type="Pfam" id="PF07645">
    <property type="entry name" value="EGF_CA"/>
    <property type="match status" value="1"/>
</dbReference>
<gene>
    <name evidence="7" type="ORF">HF086_009563</name>
</gene>
<keyword evidence="2 5" id="KW-0732">Signal</keyword>
<evidence type="ECO:0000259" key="6">
    <source>
        <dbReference type="PROSITE" id="PS01186"/>
    </source>
</evidence>